<proteinExistence type="predicted"/>
<evidence type="ECO:0000256" key="7">
    <source>
        <dbReference type="ARBA" id="ARBA00023027"/>
    </source>
</evidence>
<evidence type="ECO:0000256" key="2">
    <source>
        <dbReference type="ARBA" id="ARBA00022714"/>
    </source>
</evidence>
<dbReference type="PROSITE" id="PS00570">
    <property type="entry name" value="RING_HYDROXYL_ALPHA"/>
    <property type="match status" value="1"/>
</dbReference>
<dbReference type="PROSITE" id="PS51296">
    <property type="entry name" value="RIESKE"/>
    <property type="match status" value="1"/>
</dbReference>
<dbReference type="InterPro" id="IPR017941">
    <property type="entry name" value="Rieske_2Fe-2S"/>
</dbReference>
<keyword evidence="9" id="KW-0223">Dioxygenase</keyword>
<gene>
    <name evidence="9" type="ORF">FHR21_002402</name>
</gene>
<keyword evidence="3" id="KW-0479">Metal-binding</keyword>
<evidence type="ECO:0000259" key="8">
    <source>
        <dbReference type="PROSITE" id="PS51296"/>
    </source>
</evidence>
<organism evidence="9 10">
    <name type="scientific">Sphingopyxis panaciterrulae</name>
    <dbReference type="NCBI Taxonomy" id="462372"/>
    <lineage>
        <taxon>Bacteria</taxon>
        <taxon>Pseudomonadati</taxon>
        <taxon>Pseudomonadota</taxon>
        <taxon>Alphaproteobacteria</taxon>
        <taxon>Sphingomonadales</taxon>
        <taxon>Sphingomonadaceae</taxon>
        <taxon>Sphingopyxis</taxon>
    </lineage>
</organism>
<comment type="cofactor">
    <cofactor evidence="1">
        <name>Fe cation</name>
        <dbReference type="ChEBI" id="CHEBI:24875"/>
    </cofactor>
</comment>
<evidence type="ECO:0000313" key="9">
    <source>
        <dbReference type="EMBL" id="MBB5707040.1"/>
    </source>
</evidence>
<dbReference type="PANTHER" id="PTHR43756:SF5">
    <property type="entry name" value="CHOLINE MONOOXYGENASE, CHLOROPLASTIC"/>
    <property type="match status" value="1"/>
</dbReference>
<dbReference type="GO" id="GO:0005506">
    <property type="term" value="F:iron ion binding"/>
    <property type="evidence" value="ECO:0007669"/>
    <property type="project" value="InterPro"/>
</dbReference>
<keyword evidence="6" id="KW-0411">Iron-sulfur</keyword>
<dbReference type="PANTHER" id="PTHR43756">
    <property type="entry name" value="CHOLINE MONOOXYGENASE, CHLOROPLASTIC"/>
    <property type="match status" value="1"/>
</dbReference>
<keyword evidence="10" id="KW-1185">Reference proteome</keyword>
<dbReference type="AlphaFoldDB" id="A0A7W9ESC3"/>
<dbReference type="InterPro" id="IPR036922">
    <property type="entry name" value="Rieske_2Fe-2S_sf"/>
</dbReference>
<dbReference type="RefSeq" id="WP_184098520.1">
    <property type="nucleotide sequence ID" value="NZ_JACIJH010000007.1"/>
</dbReference>
<sequence>MQNSVQKQLFEEISGYIRNRTTSLAESAMPHPAASYFDPEHLAREKRLFHGFPLVAGHSQQLPEPGAFICDRILGVSLIIARQEDGGLKAFRNICSHRGSPLTMEQEGQAKQFVCPYHSWSYHIDGSLKAVYKPGFPDIDRRALGLPQVSVAERHGLIWVQMDGAPIDLETYLGDIDAELASFDIEGHALVRREVFEADINWKSVLDGFLEAYHFAPLHANSIAPYFYPNLSPYKAFGINGRMVGVRKSFASLLDQPFREDEMLPHIASNYQLFPNTVVVWQGDHFEAWTSFPGDEPGKCRVLFMMLVPRNAVESSARRWERNMEIIRATVMDEDWRMSQYVQAGLPHIANRQVVFGANEPALQHFHGTLVRKIAEMN</sequence>
<dbReference type="SUPFAM" id="SSF55961">
    <property type="entry name" value="Bet v1-like"/>
    <property type="match status" value="1"/>
</dbReference>
<keyword evidence="2" id="KW-0001">2Fe-2S</keyword>
<dbReference type="InterPro" id="IPR001663">
    <property type="entry name" value="Rng_hydr_dOase-A"/>
</dbReference>
<dbReference type="Pfam" id="PF00848">
    <property type="entry name" value="Ring_hydroxyl_A"/>
    <property type="match status" value="1"/>
</dbReference>
<dbReference type="Proteomes" id="UP000537161">
    <property type="component" value="Unassembled WGS sequence"/>
</dbReference>
<dbReference type="InterPro" id="IPR015881">
    <property type="entry name" value="ARHD_Rieske_2Fe_2S"/>
</dbReference>
<protein>
    <submittedName>
        <fullName evidence="9">Phenylpropionate dioxygenase-like ring-hydroxylating dioxygenase large terminal subunit</fullName>
    </submittedName>
</protein>
<dbReference type="EMBL" id="JACIJH010000007">
    <property type="protein sequence ID" value="MBB5707040.1"/>
    <property type="molecule type" value="Genomic_DNA"/>
</dbReference>
<feature type="domain" description="Rieske" evidence="8">
    <location>
        <begin position="53"/>
        <end position="160"/>
    </location>
</feature>
<evidence type="ECO:0000256" key="1">
    <source>
        <dbReference type="ARBA" id="ARBA00001962"/>
    </source>
</evidence>
<keyword evidence="5" id="KW-0408">Iron</keyword>
<accession>A0A7W9ESC3</accession>
<keyword evidence="7" id="KW-0520">NAD</keyword>
<name>A0A7W9ESC3_9SPHN</name>
<dbReference type="Pfam" id="PF00355">
    <property type="entry name" value="Rieske"/>
    <property type="match status" value="1"/>
</dbReference>
<evidence type="ECO:0000313" key="10">
    <source>
        <dbReference type="Proteomes" id="UP000537161"/>
    </source>
</evidence>
<dbReference type="GO" id="GO:0051537">
    <property type="term" value="F:2 iron, 2 sulfur cluster binding"/>
    <property type="evidence" value="ECO:0007669"/>
    <property type="project" value="UniProtKB-KW"/>
</dbReference>
<evidence type="ECO:0000256" key="4">
    <source>
        <dbReference type="ARBA" id="ARBA00023002"/>
    </source>
</evidence>
<comment type="caution">
    <text evidence="9">The sequence shown here is derived from an EMBL/GenBank/DDBJ whole genome shotgun (WGS) entry which is preliminary data.</text>
</comment>
<dbReference type="InterPro" id="IPR015879">
    <property type="entry name" value="Ring_hydroxy_dOase_asu_C_dom"/>
</dbReference>
<dbReference type="SUPFAM" id="SSF50022">
    <property type="entry name" value="ISP domain"/>
    <property type="match status" value="1"/>
</dbReference>
<evidence type="ECO:0000256" key="6">
    <source>
        <dbReference type="ARBA" id="ARBA00023014"/>
    </source>
</evidence>
<evidence type="ECO:0000256" key="3">
    <source>
        <dbReference type="ARBA" id="ARBA00022723"/>
    </source>
</evidence>
<keyword evidence="4" id="KW-0560">Oxidoreductase</keyword>
<dbReference type="GO" id="GO:0051213">
    <property type="term" value="F:dioxygenase activity"/>
    <property type="evidence" value="ECO:0007669"/>
    <property type="project" value="UniProtKB-KW"/>
</dbReference>
<dbReference type="Gene3D" id="3.90.380.10">
    <property type="entry name" value="Naphthalene 1,2-dioxygenase Alpha Subunit, Chain A, domain 1"/>
    <property type="match status" value="2"/>
</dbReference>
<evidence type="ECO:0000256" key="5">
    <source>
        <dbReference type="ARBA" id="ARBA00023004"/>
    </source>
</evidence>
<dbReference type="Gene3D" id="2.102.10.10">
    <property type="entry name" value="Rieske [2Fe-2S] iron-sulphur domain"/>
    <property type="match status" value="1"/>
</dbReference>
<dbReference type="PRINTS" id="PR00090">
    <property type="entry name" value="RNGDIOXGNASE"/>
</dbReference>
<reference evidence="9 10" key="1">
    <citation type="submission" date="2020-08" db="EMBL/GenBank/DDBJ databases">
        <title>Genomic Encyclopedia of Type Strains, Phase IV (KMG-IV): sequencing the most valuable type-strain genomes for metagenomic binning, comparative biology and taxonomic classification.</title>
        <authorList>
            <person name="Goeker M."/>
        </authorList>
    </citation>
    <scope>NUCLEOTIDE SEQUENCE [LARGE SCALE GENOMIC DNA]</scope>
    <source>
        <strain evidence="9 10">DSM 27163</strain>
    </source>
</reference>
<dbReference type="CDD" id="cd03469">
    <property type="entry name" value="Rieske_RO_Alpha_N"/>
    <property type="match status" value="1"/>
</dbReference>